<comment type="caution">
    <text evidence="7">The sequence shown here is derived from an EMBL/GenBank/DDBJ whole genome shotgun (WGS) entry which is preliminary data.</text>
</comment>
<sequence length="144" mass="16589">NCRFCSKIGKRKYVEASLEQVLEEVEEVIDLGFNYVVFGDDNIGINESRLKELMRAMKQYNINFRLNRDVRNLDEETFKLAAEAGCTDISFGVESGSQKILDAMNKRATVYDNKKAVYLAKKYGMHAKCYFMVNFPGEDEETVR</sequence>
<evidence type="ECO:0000259" key="6">
    <source>
        <dbReference type="PROSITE" id="PS51918"/>
    </source>
</evidence>
<dbReference type="InterPro" id="IPR006638">
    <property type="entry name" value="Elp3/MiaA/NifB-like_rSAM"/>
</dbReference>
<comment type="cofactor">
    <cofactor evidence="1">
        <name>[4Fe-4S] cluster</name>
        <dbReference type="ChEBI" id="CHEBI:49883"/>
    </cofactor>
</comment>
<evidence type="ECO:0000256" key="1">
    <source>
        <dbReference type="ARBA" id="ARBA00001966"/>
    </source>
</evidence>
<evidence type="ECO:0000256" key="3">
    <source>
        <dbReference type="ARBA" id="ARBA00022723"/>
    </source>
</evidence>
<feature type="domain" description="Radical SAM core" evidence="6">
    <location>
        <begin position="1"/>
        <end position="144"/>
    </location>
</feature>
<accession>X1KQT6</accession>
<name>X1KQT6_9ZZZZ</name>
<keyword evidence="3" id="KW-0479">Metal-binding</keyword>
<dbReference type="PROSITE" id="PS51918">
    <property type="entry name" value="RADICAL_SAM"/>
    <property type="match status" value="1"/>
</dbReference>
<dbReference type="GO" id="GO:0051536">
    <property type="term" value="F:iron-sulfur cluster binding"/>
    <property type="evidence" value="ECO:0007669"/>
    <property type="project" value="UniProtKB-KW"/>
</dbReference>
<organism evidence="7">
    <name type="scientific">marine sediment metagenome</name>
    <dbReference type="NCBI Taxonomy" id="412755"/>
    <lineage>
        <taxon>unclassified sequences</taxon>
        <taxon>metagenomes</taxon>
        <taxon>ecological metagenomes</taxon>
    </lineage>
</organism>
<evidence type="ECO:0000313" key="7">
    <source>
        <dbReference type="EMBL" id="GAH95980.1"/>
    </source>
</evidence>
<keyword evidence="2" id="KW-0949">S-adenosyl-L-methionine</keyword>
<dbReference type="InterPro" id="IPR023404">
    <property type="entry name" value="rSAM_horseshoe"/>
</dbReference>
<protein>
    <recommendedName>
        <fullName evidence="6">Radical SAM core domain-containing protein</fullName>
    </recommendedName>
</protein>
<keyword evidence="4" id="KW-0408">Iron</keyword>
<dbReference type="SMART" id="SM00729">
    <property type="entry name" value="Elp3"/>
    <property type="match status" value="1"/>
</dbReference>
<dbReference type="InterPro" id="IPR007197">
    <property type="entry name" value="rSAM"/>
</dbReference>
<dbReference type="Gene3D" id="3.80.30.20">
    <property type="entry name" value="tm_1862 like domain"/>
    <property type="match status" value="1"/>
</dbReference>
<dbReference type="PANTHER" id="PTHR43409">
    <property type="entry name" value="ANAEROBIC MAGNESIUM-PROTOPORPHYRIN IX MONOMETHYL ESTER CYCLASE-RELATED"/>
    <property type="match status" value="1"/>
</dbReference>
<dbReference type="GO" id="GO:0003824">
    <property type="term" value="F:catalytic activity"/>
    <property type="evidence" value="ECO:0007669"/>
    <property type="project" value="InterPro"/>
</dbReference>
<dbReference type="GO" id="GO:0046872">
    <property type="term" value="F:metal ion binding"/>
    <property type="evidence" value="ECO:0007669"/>
    <property type="project" value="UniProtKB-KW"/>
</dbReference>
<dbReference type="SUPFAM" id="SSF102114">
    <property type="entry name" value="Radical SAM enzymes"/>
    <property type="match status" value="1"/>
</dbReference>
<reference evidence="7" key="1">
    <citation type="journal article" date="2014" name="Front. Microbiol.">
        <title>High frequency of phylogenetically diverse reductive dehalogenase-homologous genes in deep subseafloor sedimentary metagenomes.</title>
        <authorList>
            <person name="Kawai M."/>
            <person name="Futagami T."/>
            <person name="Toyoda A."/>
            <person name="Takaki Y."/>
            <person name="Nishi S."/>
            <person name="Hori S."/>
            <person name="Arai W."/>
            <person name="Tsubouchi T."/>
            <person name="Morono Y."/>
            <person name="Uchiyama I."/>
            <person name="Ito T."/>
            <person name="Fujiyama A."/>
            <person name="Inagaki F."/>
            <person name="Takami H."/>
        </authorList>
    </citation>
    <scope>NUCLEOTIDE SEQUENCE</scope>
    <source>
        <strain evidence="7">Expedition CK06-06</strain>
    </source>
</reference>
<dbReference type="Pfam" id="PF04055">
    <property type="entry name" value="Radical_SAM"/>
    <property type="match status" value="1"/>
</dbReference>
<gene>
    <name evidence="7" type="ORF">S03H2_69259</name>
</gene>
<feature type="non-terminal residue" evidence="7">
    <location>
        <position position="144"/>
    </location>
</feature>
<dbReference type="AlphaFoldDB" id="X1KQT6"/>
<evidence type="ECO:0000256" key="4">
    <source>
        <dbReference type="ARBA" id="ARBA00023004"/>
    </source>
</evidence>
<feature type="non-terminal residue" evidence="7">
    <location>
        <position position="1"/>
    </location>
</feature>
<proteinExistence type="predicted"/>
<dbReference type="InterPro" id="IPR058240">
    <property type="entry name" value="rSAM_sf"/>
</dbReference>
<dbReference type="InterPro" id="IPR051198">
    <property type="entry name" value="BchE-like"/>
</dbReference>
<evidence type="ECO:0000256" key="2">
    <source>
        <dbReference type="ARBA" id="ARBA00022691"/>
    </source>
</evidence>
<dbReference type="EMBL" id="BARU01045721">
    <property type="protein sequence ID" value="GAH95980.1"/>
    <property type="molecule type" value="Genomic_DNA"/>
</dbReference>
<keyword evidence="5" id="KW-0411">Iron-sulfur</keyword>
<evidence type="ECO:0000256" key="5">
    <source>
        <dbReference type="ARBA" id="ARBA00023014"/>
    </source>
</evidence>